<feature type="domain" description="Metanogen output" evidence="1">
    <location>
        <begin position="30"/>
        <end position="162"/>
    </location>
</feature>
<accession>A0A0T5NRQ1</accession>
<evidence type="ECO:0000313" key="2">
    <source>
        <dbReference type="EMBL" id="KRS11624.1"/>
    </source>
</evidence>
<dbReference type="InterPro" id="IPR041359">
    <property type="entry name" value="MetOD1"/>
</dbReference>
<dbReference type="STRING" id="1641875.XM53_15220"/>
<organism evidence="2 3">
    <name type="scientific">Roseovarius atlanticus</name>
    <dbReference type="NCBI Taxonomy" id="1641875"/>
    <lineage>
        <taxon>Bacteria</taxon>
        <taxon>Pseudomonadati</taxon>
        <taxon>Pseudomonadota</taxon>
        <taxon>Alphaproteobacteria</taxon>
        <taxon>Rhodobacterales</taxon>
        <taxon>Roseobacteraceae</taxon>
        <taxon>Roseovarius</taxon>
    </lineage>
</organism>
<protein>
    <submittedName>
        <fullName evidence="2">Transcriptional regulator</fullName>
    </submittedName>
</protein>
<reference evidence="2 3" key="1">
    <citation type="submission" date="2015-04" db="EMBL/GenBank/DDBJ databases">
        <title>The draft genome sequence of Roseovarius sp.R12b.</title>
        <authorList>
            <person name="Li G."/>
            <person name="Lai Q."/>
            <person name="Shao Z."/>
            <person name="Yan P."/>
        </authorList>
    </citation>
    <scope>NUCLEOTIDE SEQUENCE [LARGE SCALE GENOMIC DNA]</scope>
    <source>
        <strain evidence="2 3">R12B</strain>
    </source>
</reference>
<dbReference type="Pfam" id="PF18546">
    <property type="entry name" value="MetOD1"/>
    <property type="match status" value="1"/>
</dbReference>
<gene>
    <name evidence="2" type="ORF">XM53_15220</name>
</gene>
<comment type="caution">
    <text evidence="2">The sequence shown here is derived from an EMBL/GenBank/DDBJ whole genome shotgun (WGS) entry which is preliminary data.</text>
</comment>
<sequence>MQEFAMEMSPIAGADEVITRNRDQFLRELVSELANVLESRVGLEAAEGFIARVGSQIGETMNEEYRTIFGTEALDAKQVAQALVDLKSRIEGGFRIEAICPDRIVLTNSACPFAGQVDGRESLCMMTTSVFGRIAASNLGYARVEKTATIARGDPGCRVVIHLTEGEAGREFFG</sequence>
<proteinExistence type="predicted"/>
<dbReference type="EMBL" id="LAXJ01000018">
    <property type="protein sequence ID" value="KRS11624.1"/>
    <property type="molecule type" value="Genomic_DNA"/>
</dbReference>
<evidence type="ECO:0000259" key="1">
    <source>
        <dbReference type="Pfam" id="PF18546"/>
    </source>
</evidence>
<evidence type="ECO:0000313" key="3">
    <source>
        <dbReference type="Proteomes" id="UP000051295"/>
    </source>
</evidence>
<dbReference type="PATRIC" id="fig|1641875.4.peg.854"/>
<keyword evidence="3" id="KW-1185">Reference proteome</keyword>
<dbReference type="AlphaFoldDB" id="A0A0T5NRQ1"/>
<name>A0A0T5NRQ1_9RHOB</name>
<dbReference type="Proteomes" id="UP000051295">
    <property type="component" value="Unassembled WGS sequence"/>
</dbReference>